<reference evidence="2" key="1">
    <citation type="submission" date="2023-04" db="EMBL/GenBank/DDBJ databases">
        <title>Phytophthora lilii NBRC 32176.</title>
        <authorList>
            <person name="Ichikawa N."/>
            <person name="Sato H."/>
            <person name="Tonouchi N."/>
        </authorList>
    </citation>
    <scope>NUCLEOTIDE SEQUENCE</scope>
    <source>
        <strain evidence="2">NBRC 32176</strain>
    </source>
</reference>
<comment type="caution">
    <text evidence="2">The sequence shown here is derived from an EMBL/GenBank/DDBJ whole genome shotgun (WGS) entry which is preliminary data.</text>
</comment>
<dbReference type="AlphaFoldDB" id="A0A9W6X380"/>
<accession>A0A9W6X380</accession>
<feature type="compositionally biased region" description="Basic and acidic residues" evidence="1">
    <location>
        <begin position="107"/>
        <end position="116"/>
    </location>
</feature>
<dbReference type="EMBL" id="BSXW01000765">
    <property type="protein sequence ID" value="GMF29261.1"/>
    <property type="molecule type" value="Genomic_DNA"/>
</dbReference>
<proteinExistence type="predicted"/>
<feature type="compositionally biased region" description="Polar residues" evidence="1">
    <location>
        <begin position="28"/>
        <end position="38"/>
    </location>
</feature>
<gene>
    <name evidence="2" type="ORF">Plil01_001239900</name>
</gene>
<protein>
    <submittedName>
        <fullName evidence="2">Unnamed protein product</fullName>
    </submittedName>
</protein>
<organism evidence="2 3">
    <name type="scientific">Phytophthora lilii</name>
    <dbReference type="NCBI Taxonomy" id="2077276"/>
    <lineage>
        <taxon>Eukaryota</taxon>
        <taxon>Sar</taxon>
        <taxon>Stramenopiles</taxon>
        <taxon>Oomycota</taxon>
        <taxon>Peronosporomycetes</taxon>
        <taxon>Peronosporales</taxon>
        <taxon>Peronosporaceae</taxon>
        <taxon>Phytophthora</taxon>
    </lineage>
</organism>
<dbReference type="OrthoDB" id="78712at2759"/>
<evidence type="ECO:0000256" key="1">
    <source>
        <dbReference type="SAM" id="MobiDB-lite"/>
    </source>
</evidence>
<feature type="region of interest" description="Disordered" evidence="1">
    <location>
        <begin position="97"/>
        <end position="132"/>
    </location>
</feature>
<name>A0A9W6X380_9STRA</name>
<feature type="compositionally biased region" description="Low complexity" evidence="1">
    <location>
        <begin position="117"/>
        <end position="132"/>
    </location>
</feature>
<sequence length="175" mass="18642">MSVNSSPDLLVAQGELQSSLHASADVSAKNSLEHSSPLQLERRNSKALSISSLSNESANAKSSVTTHAIATEACRDVERELAAIETRLSVFRGRRRQDSSTFSHAVRPLDGDKDNMDAPVSPSSSVSSNAIDASSPTISKLSKAHQEAGAVAHQVATTLMKCDQLLQRVKSCGKW</sequence>
<evidence type="ECO:0000313" key="2">
    <source>
        <dbReference type="EMBL" id="GMF29261.1"/>
    </source>
</evidence>
<feature type="region of interest" description="Disordered" evidence="1">
    <location>
        <begin position="22"/>
        <end position="44"/>
    </location>
</feature>
<dbReference type="Proteomes" id="UP001165083">
    <property type="component" value="Unassembled WGS sequence"/>
</dbReference>
<evidence type="ECO:0000313" key="3">
    <source>
        <dbReference type="Proteomes" id="UP001165083"/>
    </source>
</evidence>
<keyword evidence="3" id="KW-1185">Reference proteome</keyword>